<dbReference type="InterPro" id="IPR053234">
    <property type="entry name" value="RPM1_Interactor"/>
</dbReference>
<name>A0A833RHF5_9POAL</name>
<reference evidence="2" key="1">
    <citation type="submission" date="2020-01" db="EMBL/GenBank/DDBJ databases">
        <title>Genome sequence of Kobresia littledalei, the first chromosome-level genome in the family Cyperaceae.</title>
        <authorList>
            <person name="Qu G."/>
        </authorList>
    </citation>
    <scope>NUCLEOTIDE SEQUENCE</scope>
    <source>
        <strain evidence="2">C.B.Clarke</strain>
        <tissue evidence="2">Leaf</tissue>
    </source>
</reference>
<gene>
    <name evidence="2" type="ORF">FCM35_KLT20513</name>
</gene>
<proteinExistence type="predicted"/>
<dbReference type="PANTHER" id="PTHR33443:SF30">
    <property type="entry name" value="SARCOSINE DEHYDROGENASE-2C PROTEIN"/>
    <property type="match status" value="1"/>
</dbReference>
<sequence length="190" mass="21428">MAIEADTPLNLVEISSDSEEDGEKVIKTEKNCGKKGLKWRCSKRRRSHSKKIGRRYADVEIWTEEEKQLNDDECCILPSDPAGEIDLRHPISDPKQDGVSVLGERGKVACRDYPHPRHSCAKYIFSETSHENCCSQCYCYVCDVLAPCGNWKGQNGHCHASSQEIGWSAGRRAMRQAKRQLNHCSTMTGQ</sequence>
<dbReference type="PROSITE" id="PS00652">
    <property type="entry name" value="TNFR_NGFR_1"/>
    <property type="match status" value="1"/>
</dbReference>
<dbReference type="EMBL" id="SWLB01000008">
    <property type="protein sequence ID" value="KAF3336006.1"/>
    <property type="molecule type" value="Genomic_DNA"/>
</dbReference>
<accession>A0A833RHF5</accession>
<dbReference type="AlphaFoldDB" id="A0A833RHF5"/>
<organism evidence="2 3">
    <name type="scientific">Carex littledalei</name>
    <dbReference type="NCBI Taxonomy" id="544730"/>
    <lineage>
        <taxon>Eukaryota</taxon>
        <taxon>Viridiplantae</taxon>
        <taxon>Streptophyta</taxon>
        <taxon>Embryophyta</taxon>
        <taxon>Tracheophyta</taxon>
        <taxon>Spermatophyta</taxon>
        <taxon>Magnoliopsida</taxon>
        <taxon>Liliopsida</taxon>
        <taxon>Poales</taxon>
        <taxon>Cyperaceae</taxon>
        <taxon>Cyperoideae</taxon>
        <taxon>Cariceae</taxon>
        <taxon>Carex</taxon>
        <taxon>Carex subgen. Euthyceras</taxon>
    </lineage>
</organism>
<dbReference type="Proteomes" id="UP000623129">
    <property type="component" value="Unassembled WGS sequence"/>
</dbReference>
<dbReference type="PANTHER" id="PTHR33443">
    <property type="entry name" value="ZGC:112980"/>
    <property type="match status" value="1"/>
</dbReference>
<evidence type="ECO:0000259" key="1">
    <source>
        <dbReference type="PROSITE" id="PS00652"/>
    </source>
</evidence>
<protein>
    <recommendedName>
        <fullName evidence="1">TNFR-Cys domain-containing protein</fullName>
    </recommendedName>
</protein>
<feature type="domain" description="TNFR-Cys" evidence="1">
    <location>
        <begin position="120"/>
        <end position="158"/>
    </location>
</feature>
<keyword evidence="3" id="KW-1185">Reference proteome</keyword>
<comment type="caution">
    <text evidence="2">The sequence shown here is derived from an EMBL/GenBank/DDBJ whole genome shotgun (WGS) entry which is preliminary data.</text>
</comment>
<evidence type="ECO:0000313" key="2">
    <source>
        <dbReference type="EMBL" id="KAF3336006.1"/>
    </source>
</evidence>
<dbReference type="OrthoDB" id="266020at2759"/>
<dbReference type="InterPro" id="IPR001368">
    <property type="entry name" value="TNFR/NGFR_Cys_rich_reg"/>
</dbReference>
<evidence type="ECO:0000313" key="3">
    <source>
        <dbReference type="Proteomes" id="UP000623129"/>
    </source>
</evidence>